<name>A0A0F9JNM0_9ZZZZ</name>
<dbReference type="CDD" id="cd03786">
    <property type="entry name" value="GTB_UDP-GlcNAc_2-Epimerase"/>
    <property type="match status" value="1"/>
</dbReference>
<accession>A0A0F9JNM0</accession>
<dbReference type="SUPFAM" id="SSF53756">
    <property type="entry name" value="UDP-Glycosyltransferase/glycogen phosphorylase"/>
    <property type="match status" value="1"/>
</dbReference>
<sequence length="447" mass="50836">MPIKIIIIAGTRPELIKLAPLLKIITEDPEFSLLFIHAGQHYDYSMSKIFLEELSLPLPNFNIECGSGSHGYQTGTLLIEIERILVENKPDIVLAEGDTNTVLASALATKKINKCFMHLEAGIRSFDKRMPEEINRNITAFCATFHLVPTERAAKNLLFEGIDPKSIFIVGNTIVDAVLQNKKLAQTKSKIFENLKINVDKPIVLITLHRPANVDNKNSLELFINSLNELHNFQFIFPIHPRTKKNLQDFNLLSKLQKSSNILVTEPLGYLDFFRIFSESLCVLTDSGGIQEESSILKVPCITLRNNTERPETLEYGTNVLVGLDMEKMKSEILKIRSDSTYLRGKETQNPFGDGKASERIVKIIKDLYNQNKLSNEYSKLWEGIPSRVLKKVENKDVLKSVNDYENENNIEIKLIFDEKGQPHFPFNSKALEKGDIILINYFKKDL</sequence>
<dbReference type="InterPro" id="IPR029767">
    <property type="entry name" value="WecB-like"/>
</dbReference>
<evidence type="ECO:0000259" key="1">
    <source>
        <dbReference type="Pfam" id="PF02350"/>
    </source>
</evidence>
<dbReference type="PANTHER" id="PTHR43174:SF1">
    <property type="entry name" value="UDP-N-ACETYLGLUCOSAMINE 2-EPIMERASE"/>
    <property type="match status" value="1"/>
</dbReference>
<feature type="domain" description="UDP-N-acetylglucosamine 2-epimerase" evidence="1">
    <location>
        <begin position="25"/>
        <end position="366"/>
    </location>
</feature>
<proteinExistence type="predicted"/>
<comment type="caution">
    <text evidence="2">The sequence shown here is derived from an EMBL/GenBank/DDBJ whole genome shotgun (WGS) entry which is preliminary data.</text>
</comment>
<protein>
    <recommendedName>
        <fullName evidence="1">UDP-N-acetylglucosamine 2-epimerase domain-containing protein</fullName>
    </recommendedName>
</protein>
<organism evidence="2">
    <name type="scientific">marine sediment metagenome</name>
    <dbReference type="NCBI Taxonomy" id="412755"/>
    <lineage>
        <taxon>unclassified sequences</taxon>
        <taxon>metagenomes</taxon>
        <taxon>ecological metagenomes</taxon>
    </lineage>
</organism>
<dbReference type="InterPro" id="IPR003331">
    <property type="entry name" value="UDP_GlcNAc_Epimerase_2_dom"/>
</dbReference>
<evidence type="ECO:0000313" key="2">
    <source>
        <dbReference type="EMBL" id="KKM00568.1"/>
    </source>
</evidence>
<dbReference type="Gene3D" id="3.40.50.2000">
    <property type="entry name" value="Glycogen Phosphorylase B"/>
    <property type="match status" value="2"/>
</dbReference>
<reference evidence="2" key="1">
    <citation type="journal article" date="2015" name="Nature">
        <title>Complex archaea that bridge the gap between prokaryotes and eukaryotes.</title>
        <authorList>
            <person name="Spang A."/>
            <person name="Saw J.H."/>
            <person name="Jorgensen S.L."/>
            <person name="Zaremba-Niedzwiedzka K."/>
            <person name="Martijn J."/>
            <person name="Lind A.E."/>
            <person name="van Eijk R."/>
            <person name="Schleper C."/>
            <person name="Guy L."/>
            <person name="Ettema T.J."/>
        </authorList>
    </citation>
    <scope>NUCLEOTIDE SEQUENCE</scope>
</reference>
<dbReference type="NCBIfam" id="TIGR00236">
    <property type="entry name" value="wecB"/>
    <property type="match status" value="1"/>
</dbReference>
<gene>
    <name evidence="2" type="ORF">LCGC14_1803130</name>
</gene>
<dbReference type="Pfam" id="PF02350">
    <property type="entry name" value="Epimerase_2"/>
    <property type="match status" value="1"/>
</dbReference>
<dbReference type="AlphaFoldDB" id="A0A0F9JNM0"/>
<dbReference type="PANTHER" id="PTHR43174">
    <property type="entry name" value="UDP-N-ACETYLGLUCOSAMINE 2-EPIMERASE"/>
    <property type="match status" value="1"/>
</dbReference>
<dbReference type="EMBL" id="LAZR01017404">
    <property type="protein sequence ID" value="KKM00568.1"/>
    <property type="molecule type" value="Genomic_DNA"/>
</dbReference>